<evidence type="ECO:0000313" key="2">
    <source>
        <dbReference type="Proteomes" id="UP000789405"/>
    </source>
</evidence>
<dbReference type="OrthoDB" id="2319069at2759"/>
<comment type="caution">
    <text evidence="1">The sequence shown here is derived from an EMBL/GenBank/DDBJ whole genome shotgun (WGS) entry which is preliminary data.</text>
</comment>
<proteinExistence type="predicted"/>
<organism evidence="1 2">
    <name type="scientific">Dentiscutata erythropus</name>
    <dbReference type="NCBI Taxonomy" id="1348616"/>
    <lineage>
        <taxon>Eukaryota</taxon>
        <taxon>Fungi</taxon>
        <taxon>Fungi incertae sedis</taxon>
        <taxon>Mucoromycota</taxon>
        <taxon>Glomeromycotina</taxon>
        <taxon>Glomeromycetes</taxon>
        <taxon>Diversisporales</taxon>
        <taxon>Gigasporaceae</taxon>
        <taxon>Dentiscutata</taxon>
    </lineage>
</organism>
<dbReference type="AlphaFoldDB" id="A0A9N9FEB3"/>
<gene>
    <name evidence="1" type="ORF">DERYTH_LOCUS4159</name>
</gene>
<protein>
    <submittedName>
        <fullName evidence="1">27915_t:CDS:1</fullName>
    </submittedName>
</protein>
<dbReference type="EMBL" id="CAJVPY010001561">
    <property type="protein sequence ID" value="CAG8527089.1"/>
    <property type="molecule type" value="Genomic_DNA"/>
</dbReference>
<name>A0A9N9FEB3_9GLOM</name>
<keyword evidence="2" id="KW-1185">Reference proteome</keyword>
<dbReference type="Proteomes" id="UP000789405">
    <property type="component" value="Unassembled WGS sequence"/>
</dbReference>
<accession>A0A9N9FEB3</accession>
<sequence length="381" mass="44592">MFILELMSYIENSTYYWIWIFDQCNSLCKYEVLRRYPFNLVTTLPSLLRINGLVIVSASTNNEAFSAKFNSWKHFNLNGSYRDDEFREWCKLCDYNIDENLPLKLHLDKNWICGTTEINLEVKTSEYMEKREREIALAHKNFRESLSEEGKANLDECVVTMILEFISPRVVDFGLDRQFMYKGNILTYNSKGEKNVKIDTYVAIHPLARRAIINSQKTHPLQEFRDTVSTIFLSANHYSNDTKERLAELYITTLFDIMKTLKFKIITPIESFDVNLNTLFIPLSSNYPGVDFLIWDTIYRELFAFQITISSSTSHRKSKNNFMEGENSLKSKWATLCGIENDKVKFIWLVPDSFIKNDNSKESLYLSFSSIKDQFPALDDL</sequence>
<reference evidence="1" key="1">
    <citation type="submission" date="2021-06" db="EMBL/GenBank/DDBJ databases">
        <authorList>
            <person name="Kallberg Y."/>
            <person name="Tangrot J."/>
            <person name="Rosling A."/>
        </authorList>
    </citation>
    <scope>NUCLEOTIDE SEQUENCE</scope>
    <source>
        <strain evidence="1">MA453B</strain>
    </source>
</reference>
<evidence type="ECO:0000313" key="1">
    <source>
        <dbReference type="EMBL" id="CAG8527089.1"/>
    </source>
</evidence>